<evidence type="ECO:0000313" key="2">
    <source>
        <dbReference type="Proteomes" id="UP000198539"/>
    </source>
</evidence>
<protein>
    <recommendedName>
        <fullName evidence="3">DUF2946 family protein</fullName>
    </recommendedName>
</protein>
<dbReference type="STRING" id="564137.SAMN04488238_101313"/>
<dbReference type="Pfam" id="PF11162">
    <property type="entry name" value="DUF2946"/>
    <property type="match status" value="1"/>
</dbReference>
<sequence length="137" mass="13706">MPAAITAFSINPPLARTPGMNPVARLCSGLLLALVLAATSVSMAVARQQAAAGMTVVICTSVGLETITLDADGNPVGPVHLCPLCLAAADLPPGTVLGAVGESRLIGVMQPPPGAFTGFSRAFCDLRARAPPVSGFA</sequence>
<dbReference type="EMBL" id="FNOM01000001">
    <property type="protein sequence ID" value="SDW18704.1"/>
    <property type="molecule type" value="Genomic_DNA"/>
</dbReference>
<dbReference type="Proteomes" id="UP000198539">
    <property type="component" value="Unassembled WGS sequence"/>
</dbReference>
<evidence type="ECO:0000313" key="1">
    <source>
        <dbReference type="EMBL" id="SDW18704.1"/>
    </source>
</evidence>
<keyword evidence="2" id="KW-1185">Reference proteome</keyword>
<evidence type="ECO:0008006" key="3">
    <source>
        <dbReference type="Google" id="ProtNLM"/>
    </source>
</evidence>
<dbReference type="AlphaFoldDB" id="A0A1H2RIU4"/>
<dbReference type="InterPro" id="IPR021333">
    <property type="entry name" value="DUF2946"/>
</dbReference>
<proteinExistence type="predicted"/>
<gene>
    <name evidence="1" type="ORF">SAMN04488238_101313</name>
</gene>
<accession>A0A1H2RIU4</accession>
<name>A0A1H2RIU4_9RHOB</name>
<reference evidence="1 2" key="1">
    <citation type="submission" date="2016-10" db="EMBL/GenBank/DDBJ databases">
        <authorList>
            <person name="de Groot N.N."/>
        </authorList>
    </citation>
    <scope>NUCLEOTIDE SEQUENCE [LARGE SCALE GENOMIC DNA]</scope>
    <source>
        <strain evidence="1 2">CGMCC 1.8894</strain>
    </source>
</reference>
<organism evidence="1 2">
    <name type="scientific">Roseicitreum antarcticum</name>
    <dbReference type="NCBI Taxonomy" id="564137"/>
    <lineage>
        <taxon>Bacteria</taxon>
        <taxon>Pseudomonadati</taxon>
        <taxon>Pseudomonadota</taxon>
        <taxon>Alphaproteobacteria</taxon>
        <taxon>Rhodobacterales</taxon>
        <taxon>Paracoccaceae</taxon>
        <taxon>Roseicitreum</taxon>
    </lineage>
</organism>